<gene>
    <name evidence="2" type="ORF">C4520_14745</name>
</gene>
<feature type="domain" description="Methylene-tetrahydrofolate reductase C-terminal-like" evidence="1">
    <location>
        <begin position="109"/>
        <end position="187"/>
    </location>
</feature>
<dbReference type="Pfam" id="PF12225">
    <property type="entry name" value="DUF5981"/>
    <property type="match status" value="1"/>
</dbReference>
<name>A0A3A4NR33_ABYX5</name>
<evidence type="ECO:0000313" key="2">
    <source>
        <dbReference type="EMBL" id="RJP18254.1"/>
    </source>
</evidence>
<proteinExistence type="predicted"/>
<dbReference type="PANTHER" id="PTHR38755:SF1">
    <property type="entry name" value="METHYLENE-TETRAHYDROFOLATE REDUCTASE C-TERMINAL DOMAIN-CONTAINING PROTEIN"/>
    <property type="match status" value="1"/>
</dbReference>
<comment type="caution">
    <text evidence="2">The sequence shown here is derived from an EMBL/GenBank/DDBJ whole genome shotgun (WGS) entry which is preliminary data.</text>
</comment>
<evidence type="ECO:0000313" key="3">
    <source>
        <dbReference type="Proteomes" id="UP000265882"/>
    </source>
</evidence>
<dbReference type="EMBL" id="QZKU01000104">
    <property type="protein sequence ID" value="RJP18254.1"/>
    <property type="molecule type" value="Genomic_DNA"/>
</dbReference>
<dbReference type="Proteomes" id="UP000265882">
    <property type="component" value="Unassembled WGS sequence"/>
</dbReference>
<dbReference type="AlphaFoldDB" id="A0A3A4NR33"/>
<dbReference type="PANTHER" id="PTHR38755">
    <property type="entry name" value="5,10-METHYLENETETRAHYDROFOLATE REDUCTASE"/>
    <property type="match status" value="1"/>
</dbReference>
<sequence length="213" mass="23070">MIITSQKPLEEIKRAVAPFGRLALIGCGGCASVCQTGGTKQVEELARRLDDKEIVFTFQIEEPCDHRVLTRELARIEDRLAQVDAVLVLACGIGVQLIGASIDKPVLTGLDTIFPGAVIHSGKFLQSCGACAQCLLNSTAAICPRTLCPKGIAEGPCSEKVDERCPVYPEETCVWIRISDKLEKAGTPSSDFLPLDWAARSVRRKHPVPSDQQ</sequence>
<accession>A0A3A4NR33</accession>
<dbReference type="InterPro" id="IPR022026">
    <property type="entry name" value="DUF5981"/>
</dbReference>
<reference evidence="2 3" key="1">
    <citation type="journal article" date="2017" name="ISME J.">
        <title>Energy and carbon metabolisms in a deep terrestrial subsurface fluid microbial community.</title>
        <authorList>
            <person name="Momper L."/>
            <person name="Jungbluth S.P."/>
            <person name="Lee M.D."/>
            <person name="Amend J.P."/>
        </authorList>
    </citation>
    <scope>NUCLEOTIDE SEQUENCE [LARGE SCALE GENOMIC DNA]</scope>
    <source>
        <strain evidence="2">SURF_5</strain>
    </source>
</reference>
<evidence type="ECO:0000259" key="1">
    <source>
        <dbReference type="Pfam" id="PF12225"/>
    </source>
</evidence>
<organism evidence="2 3">
    <name type="scientific">Abyssobacteria bacterium (strain SURF_5)</name>
    <dbReference type="NCBI Taxonomy" id="2093360"/>
    <lineage>
        <taxon>Bacteria</taxon>
        <taxon>Pseudomonadati</taxon>
        <taxon>Candidatus Hydrogenedentota</taxon>
        <taxon>Candidatus Abyssobacteria</taxon>
    </lineage>
</organism>
<protein>
    <submittedName>
        <fullName evidence="2">5,10-methylenetetrahydrofolate reductase</fullName>
    </submittedName>
</protein>